<dbReference type="AlphaFoldDB" id="A0A7S9PT85"/>
<dbReference type="EMBL" id="CP031385">
    <property type="protein sequence ID" value="QPG95188.1"/>
    <property type="molecule type" value="Genomic_DNA"/>
</dbReference>
<feature type="transmembrane region" description="Helical" evidence="1">
    <location>
        <begin position="50"/>
        <end position="72"/>
    </location>
</feature>
<evidence type="ECO:0000256" key="1">
    <source>
        <dbReference type="SAM" id="Phobius"/>
    </source>
</evidence>
<gene>
    <name evidence="2" type="ORF">C2857_007801</name>
</gene>
<keyword evidence="1" id="KW-0812">Transmembrane</keyword>
<protein>
    <submittedName>
        <fullName evidence="2">Uncharacterized protein</fullName>
    </submittedName>
</protein>
<evidence type="ECO:0000313" key="3">
    <source>
        <dbReference type="Proteomes" id="UP000594364"/>
    </source>
</evidence>
<keyword evidence="1" id="KW-1133">Transmembrane helix</keyword>
<keyword evidence="1" id="KW-0472">Membrane</keyword>
<proteinExistence type="predicted"/>
<accession>A0A7S9PT85</accession>
<sequence>MSQHYSVRSNYADLSYHEAEFQQVGYKSTVSAAYSFCVDIDISRHFVSNYTYIIMQLTCIFAFVALAGSGLATPIEADSSVAPRSCTNGSFYGDDACRQNCQGGYCTIHKGSENAKDYICICESASSRPGCGSSFKGKPACQADCGSGACTQLLLLHDCKCPGA</sequence>
<name>A0A7S9PT85_EPIFF</name>
<organism evidence="2 3">
    <name type="scientific">Epichloe festucae (strain Fl1)</name>
    <dbReference type="NCBI Taxonomy" id="877507"/>
    <lineage>
        <taxon>Eukaryota</taxon>
        <taxon>Fungi</taxon>
        <taxon>Dikarya</taxon>
        <taxon>Ascomycota</taxon>
        <taxon>Pezizomycotina</taxon>
        <taxon>Sordariomycetes</taxon>
        <taxon>Hypocreomycetidae</taxon>
        <taxon>Hypocreales</taxon>
        <taxon>Clavicipitaceae</taxon>
        <taxon>Epichloe</taxon>
    </lineage>
</organism>
<reference evidence="2 3" key="1">
    <citation type="journal article" date="2018" name="PLoS Genet.">
        <title>Repeat elements organise 3D genome structure and mediate transcription in the filamentous fungus Epichloe festucae.</title>
        <authorList>
            <person name="Winter D.J."/>
            <person name="Ganley A.R.D."/>
            <person name="Young C.A."/>
            <person name="Liachko I."/>
            <person name="Schardl C.L."/>
            <person name="Dupont P.Y."/>
            <person name="Berry D."/>
            <person name="Ram A."/>
            <person name="Scott B."/>
            <person name="Cox M.P."/>
        </authorList>
    </citation>
    <scope>NUCLEOTIDE SEQUENCE [LARGE SCALE GENOMIC DNA]</scope>
    <source>
        <strain evidence="2 3">Fl1</strain>
    </source>
</reference>
<dbReference type="Proteomes" id="UP000594364">
    <property type="component" value="Chromosome 1"/>
</dbReference>
<evidence type="ECO:0000313" key="2">
    <source>
        <dbReference type="EMBL" id="QPG95188.1"/>
    </source>
</evidence>
<keyword evidence="3" id="KW-1185">Reference proteome</keyword>